<protein>
    <submittedName>
        <fullName evidence="1">Uncharacterized protein</fullName>
    </submittedName>
</protein>
<dbReference type="EMBL" id="BQNB010008482">
    <property type="protein sequence ID" value="GJS49980.1"/>
    <property type="molecule type" value="Genomic_DNA"/>
</dbReference>
<comment type="caution">
    <text evidence="1">The sequence shown here is derived from an EMBL/GenBank/DDBJ whole genome shotgun (WGS) entry which is preliminary data.</text>
</comment>
<accession>A0ABQ4WAU4</accession>
<name>A0ABQ4WAU4_9ASTR</name>
<sequence>MMEICFKKLRNLVKLIYHLFPIWIIGFLKKFRGGFEQDIDKQVKKKKKKKRSGEDEESKICCGLNNREDEEIWKSMALSEKVQEVVCQNREMPA</sequence>
<proteinExistence type="predicted"/>
<reference evidence="1" key="1">
    <citation type="journal article" date="2022" name="Int. J. Mol. Sci.">
        <title>Draft Genome of Tanacetum Coccineum: Genomic Comparison of Closely Related Tanacetum-Family Plants.</title>
        <authorList>
            <person name="Yamashiro T."/>
            <person name="Shiraishi A."/>
            <person name="Nakayama K."/>
            <person name="Satake H."/>
        </authorList>
    </citation>
    <scope>NUCLEOTIDE SEQUENCE</scope>
</reference>
<organism evidence="1 2">
    <name type="scientific">Tanacetum coccineum</name>
    <dbReference type="NCBI Taxonomy" id="301880"/>
    <lineage>
        <taxon>Eukaryota</taxon>
        <taxon>Viridiplantae</taxon>
        <taxon>Streptophyta</taxon>
        <taxon>Embryophyta</taxon>
        <taxon>Tracheophyta</taxon>
        <taxon>Spermatophyta</taxon>
        <taxon>Magnoliopsida</taxon>
        <taxon>eudicotyledons</taxon>
        <taxon>Gunneridae</taxon>
        <taxon>Pentapetalae</taxon>
        <taxon>asterids</taxon>
        <taxon>campanulids</taxon>
        <taxon>Asterales</taxon>
        <taxon>Asteraceae</taxon>
        <taxon>Asteroideae</taxon>
        <taxon>Anthemideae</taxon>
        <taxon>Anthemidinae</taxon>
        <taxon>Tanacetum</taxon>
    </lineage>
</organism>
<reference evidence="1" key="2">
    <citation type="submission" date="2022-01" db="EMBL/GenBank/DDBJ databases">
        <authorList>
            <person name="Yamashiro T."/>
            <person name="Shiraishi A."/>
            <person name="Satake H."/>
            <person name="Nakayama K."/>
        </authorList>
    </citation>
    <scope>NUCLEOTIDE SEQUENCE</scope>
</reference>
<evidence type="ECO:0000313" key="1">
    <source>
        <dbReference type="EMBL" id="GJS49980.1"/>
    </source>
</evidence>
<keyword evidence="2" id="KW-1185">Reference proteome</keyword>
<gene>
    <name evidence="1" type="ORF">Tco_0600101</name>
</gene>
<dbReference type="Proteomes" id="UP001151760">
    <property type="component" value="Unassembled WGS sequence"/>
</dbReference>
<evidence type="ECO:0000313" key="2">
    <source>
        <dbReference type="Proteomes" id="UP001151760"/>
    </source>
</evidence>